<protein>
    <submittedName>
        <fullName evidence="1">Uncharacterized protein</fullName>
    </submittedName>
</protein>
<proteinExistence type="predicted"/>
<keyword evidence="2" id="KW-1185">Reference proteome</keyword>
<name>A0ABY6L1B1_9ARAC</name>
<dbReference type="EMBL" id="CP092873">
    <property type="protein sequence ID" value="UYV74116.1"/>
    <property type="molecule type" value="Genomic_DNA"/>
</dbReference>
<dbReference type="Proteomes" id="UP001235939">
    <property type="component" value="Chromosome 11"/>
</dbReference>
<accession>A0ABY6L1B1</accession>
<gene>
    <name evidence="1" type="ORF">LAZ67_11002159</name>
</gene>
<sequence length="260" mass="30529">MFCVLPPELSDHTTPYTDIGRARKIAHTRTQNKHLQDKRFMTNDINNHISRPNQPFQSDTDTVHVNKLKLYTENIQYITPPITEIHHLRHRNDYTCPFKHLTPDNFPTEPLTIKPTNSEPFIHLDPTIFTKTRFIPLTNNKKRDITHPQIQSQLVRHNQSNYHTTHKDIYSWRRYGKTSGVEISRSITGGNQIRTKLEVPPHGPWFPGLKMIPAIELLLRCRLYLVKRSVTSSFHGPLQFREQEKVTGGQIWGIRWLRLH</sequence>
<reference evidence="1 2" key="1">
    <citation type="submission" date="2022-01" db="EMBL/GenBank/DDBJ databases">
        <title>A chromosomal length assembly of Cordylochernes scorpioides.</title>
        <authorList>
            <person name="Zeh D."/>
            <person name="Zeh J."/>
        </authorList>
    </citation>
    <scope>NUCLEOTIDE SEQUENCE [LARGE SCALE GENOMIC DNA]</scope>
    <source>
        <strain evidence="1">IN4F17</strain>
        <tissue evidence="1">Whole Body</tissue>
    </source>
</reference>
<evidence type="ECO:0000313" key="2">
    <source>
        <dbReference type="Proteomes" id="UP001235939"/>
    </source>
</evidence>
<evidence type="ECO:0000313" key="1">
    <source>
        <dbReference type="EMBL" id="UYV74116.1"/>
    </source>
</evidence>
<organism evidence="1 2">
    <name type="scientific">Cordylochernes scorpioides</name>
    <dbReference type="NCBI Taxonomy" id="51811"/>
    <lineage>
        <taxon>Eukaryota</taxon>
        <taxon>Metazoa</taxon>
        <taxon>Ecdysozoa</taxon>
        <taxon>Arthropoda</taxon>
        <taxon>Chelicerata</taxon>
        <taxon>Arachnida</taxon>
        <taxon>Pseudoscorpiones</taxon>
        <taxon>Cheliferoidea</taxon>
        <taxon>Chernetidae</taxon>
        <taxon>Cordylochernes</taxon>
    </lineage>
</organism>